<dbReference type="UniPathway" id="UPA00241"/>
<dbReference type="GO" id="GO:0071513">
    <property type="term" value="C:phosphopantothenoylcysteine decarboxylase complex"/>
    <property type="evidence" value="ECO:0007669"/>
    <property type="project" value="TreeGrafter"/>
</dbReference>
<accession>A0A833EC96</accession>
<dbReference type="PANTHER" id="PTHR14359">
    <property type="entry name" value="HOMO-OLIGOMERIC FLAVIN CONTAINING CYS DECARBOXYLASE FAMILY"/>
    <property type="match status" value="1"/>
</dbReference>
<evidence type="ECO:0000259" key="5">
    <source>
        <dbReference type="Pfam" id="PF04127"/>
    </source>
</evidence>
<dbReference type="InterPro" id="IPR007085">
    <property type="entry name" value="DNA/pantothenate-metab_flavo_C"/>
</dbReference>
<comment type="pathway">
    <text evidence="3">Cofactor biosynthesis; coenzyme A biosynthesis.</text>
</comment>
<keyword evidence="3" id="KW-0511">Multifunctional enzyme</keyword>
<dbReference type="HAMAP" id="MF_02225">
    <property type="entry name" value="CoaBC"/>
    <property type="match status" value="1"/>
</dbReference>
<dbReference type="InterPro" id="IPR036551">
    <property type="entry name" value="Flavin_trans-like"/>
</dbReference>
<dbReference type="SUPFAM" id="SSF52507">
    <property type="entry name" value="Homo-oligomeric flavin-containing Cys decarboxylases, HFCD"/>
    <property type="match status" value="1"/>
</dbReference>
<protein>
    <recommendedName>
        <fullName evidence="3">Coenzyme A biosynthesis bifunctional protein CoaBC</fullName>
    </recommendedName>
    <alternativeName>
        <fullName evidence="3">DNA/pantothenate metabolism flavoprotein</fullName>
    </alternativeName>
    <alternativeName>
        <fullName evidence="3">Phosphopantothenoylcysteine synthetase/decarboxylase</fullName>
        <shortName evidence="3">PPCS-PPCDC</shortName>
    </alternativeName>
    <domain>
        <recommendedName>
            <fullName evidence="3">Phosphopantothenoylcysteine decarboxylase</fullName>
            <shortName evidence="3">PPC decarboxylase</shortName>
            <shortName evidence="3">PPC-DC</shortName>
            <ecNumber evidence="3">4.1.1.36</ecNumber>
        </recommendedName>
        <alternativeName>
            <fullName evidence="3">CoaC</fullName>
        </alternativeName>
    </domain>
    <domain>
        <recommendedName>
            <fullName evidence="3">Phosphopantothenate--cysteine ligase</fullName>
            <ecNumber evidence="3">6.3.2.5</ecNumber>
        </recommendedName>
        <alternativeName>
            <fullName evidence="3">CoaB</fullName>
        </alternativeName>
        <alternativeName>
            <fullName evidence="3">Phosphopantothenoylcysteine synthetase</fullName>
            <shortName evidence="3">PPC synthetase</shortName>
            <shortName evidence="3">PPC-S</shortName>
        </alternativeName>
    </domain>
</protein>
<keyword evidence="3 6" id="KW-0436">Ligase</keyword>
<evidence type="ECO:0000256" key="1">
    <source>
        <dbReference type="ARBA" id="ARBA00022793"/>
    </source>
</evidence>
<feature type="region of interest" description="Phosphopantothenoylcysteine decarboxylase" evidence="3">
    <location>
        <begin position="1"/>
        <end position="199"/>
    </location>
</feature>
<evidence type="ECO:0000256" key="2">
    <source>
        <dbReference type="ARBA" id="ARBA00023239"/>
    </source>
</evidence>
<comment type="caution">
    <text evidence="3">Lacks conserved residue(s) required for the propagation of feature annotation.</text>
</comment>
<dbReference type="InterPro" id="IPR005252">
    <property type="entry name" value="CoaBC"/>
</dbReference>
<comment type="catalytic activity">
    <reaction evidence="3">
        <text>N-[(R)-4-phosphopantothenoyl]-L-cysteine + H(+) = (R)-4'-phosphopantetheine + CO2</text>
        <dbReference type="Rhea" id="RHEA:16793"/>
        <dbReference type="ChEBI" id="CHEBI:15378"/>
        <dbReference type="ChEBI" id="CHEBI:16526"/>
        <dbReference type="ChEBI" id="CHEBI:59458"/>
        <dbReference type="ChEBI" id="CHEBI:61723"/>
        <dbReference type="EC" id="4.1.1.36"/>
    </reaction>
</comment>
<dbReference type="GO" id="GO:0010181">
    <property type="term" value="F:FMN binding"/>
    <property type="evidence" value="ECO:0007669"/>
    <property type="project" value="UniProtKB-UniRule"/>
</dbReference>
<keyword evidence="2 3" id="KW-0456">Lyase</keyword>
<dbReference type="GO" id="GO:0015937">
    <property type="term" value="P:coenzyme A biosynthetic process"/>
    <property type="evidence" value="ECO:0007669"/>
    <property type="project" value="UniProtKB-UniRule"/>
</dbReference>
<comment type="caution">
    <text evidence="6">The sequence shown here is derived from an EMBL/GenBank/DDBJ whole genome shotgun (WGS) entry which is preliminary data.</text>
</comment>
<comment type="similarity">
    <text evidence="3">In the C-terminal section; belongs to the PPC synthetase family.</text>
</comment>
<comment type="cofactor">
    <cofactor evidence="3">
        <name>Mg(2+)</name>
        <dbReference type="ChEBI" id="CHEBI:18420"/>
    </cofactor>
</comment>
<dbReference type="NCBIfam" id="TIGR00521">
    <property type="entry name" value="coaBC_dfp"/>
    <property type="match status" value="1"/>
</dbReference>
<evidence type="ECO:0000313" key="6">
    <source>
        <dbReference type="EMBL" id="HIQ30034.1"/>
    </source>
</evidence>
<feature type="region of interest" description="Phosphopantothenate--cysteine ligase" evidence="3">
    <location>
        <begin position="200"/>
        <end position="413"/>
    </location>
</feature>
<dbReference type="Gene3D" id="3.40.50.10300">
    <property type="entry name" value="CoaB-like"/>
    <property type="match status" value="1"/>
</dbReference>
<dbReference type="Proteomes" id="UP000608579">
    <property type="component" value="Unassembled WGS sequence"/>
</dbReference>
<feature type="binding site" evidence="3">
    <location>
        <position position="290"/>
    </location>
    <ligand>
        <name>CTP</name>
        <dbReference type="ChEBI" id="CHEBI:37563"/>
    </ligand>
</feature>
<dbReference type="SUPFAM" id="SSF102645">
    <property type="entry name" value="CoaB-like"/>
    <property type="match status" value="1"/>
</dbReference>
<keyword evidence="1 3" id="KW-0210">Decarboxylase</keyword>
<comment type="cofactor">
    <cofactor evidence="3">
        <name>FMN</name>
        <dbReference type="ChEBI" id="CHEBI:58210"/>
    </cofactor>
    <text evidence="3">Binds 1 FMN per subunit.</text>
</comment>
<keyword evidence="3" id="KW-0460">Magnesium</keyword>
<name>A0A833EC96_CALS0</name>
<comment type="catalytic activity">
    <reaction evidence="3">
        <text>(R)-4'-phosphopantothenate + L-cysteine + CTP = N-[(R)-4-phosphopantothenoyl]-L-cysteine + CMP + diphosphate + H(+)</text>
        <dbReference type="Rhea" id="RHEA:19397"/>
        <dbReference type="ChEBI" id="CHEBI:10986"/>
        <dbReference type="ChEBI" id="CHEBI:15378"/>
        <dbReference type="ChEBI" id="CHEBI:33019"/>
        <dbReference type="ChEBI" id="CHEBI:35235"/>
        <dbReference type="ChEBI" id="CHEBI:37563"/>
        <dbReference type="ChEBI" id="CHEBI:59458"/>
        <dbReference type="ChEBI" id="CHEBI:60377"/>
        <dbReference type="EC" id="6.3.2.5"/>
    </reaction>
</comment>
<dbReference type="InterPro" id="IPR003382">
    <property type="entry name" value="Flavoprotein"/>
</dbReference>
<dbReference type="Gene3D" id="3.40.50.1950">
    <property type="entry name" value="Flavin prenyltransferase-like"/>
    <property type="match status" value="1"/>
</dbReference>
<dbReference type="Pfam" id="PF04127">
    <property type="entry name" value="DFP"/>
    <property type="match status" value="1"/>
</dbReference>
<dbReference type="GO" id="GO:0004633">
    <property type="term" value="F:phosphopantothenoylcysteine decarboxylase activity"/>
    <property type="evidence" value="ECO:0007669"/>
    <property type="project" value="UniProtKB-UniRule"/>
</dbReference>
<evidence type="ECO:0000256" key="3">
    <source>
        <dbReference type="HAMAP-Rule" id="MF_02225"/>
    </source>
</evidence>
<feature type="domain" description="Flavoprotein" evidence="4">
    <location>
        <begin position="21"/>
        <end position="169"/>
    </location>
</feature>
<feature type="binding site" evidence="3">
    <location>
        <position position="335"/>
    </location>
    <ligand>
        <name>CTP</name>
        <dbReference type="ChEBI" id="CHEBI:37563"/>
    </ligand>
</feature>
<gene>
    <name evidence="3 6" type="primary">coaBC</name>
    <name evidence="6" type="ORF">EYH45_05665</name>
</gene>
<evidence type="ECO:0000313" key="7">
    <source>
        <dbReference type="Proteomes" id="UP000608579"/>
    </source>
</evidence>
<feature type="domain" description="DNA/pantothenate metabolism flavoprotein C-terminal" evidence="5">
    <location>
        <begin position="196"/>
        <end position="406"/>
    </location>
</feature>
<dbReference type="EC" id="6.3.2.5" evidence="3"/>
<sequence>MKYRHNLSIVGSLGDALEGRRIVLCVTGSVAAYQAPEIARLLIRYGADVIPVMTGDALRMVGEELLRWATGNDPVTNITGALEHVGLAGKETGADLILVAPATLNTITKIAAGVADTPVTLVVQTALGSGIPLLIAPAMHEPMFLNRLFLDAVEKLKSIGVEFIEPMLAEEKAKIALPEVICEHVIRKLYRIKFPQGTKALVTAGATVEYIDPIRVVTNLSSGLMGMAIARECFRCGCDTILITGRTSLPPPPHIERINILTSKELINILEQKLKHGRTKIYFGTIAVADYKPAVKHEEKIKTETAEKLMLEFTRTEKIIERVKSISPDTIVVGFKAEYGIPEEELRNRAEKLLEHADIVYASDVSKPTSIFGSPTTEGIIVTREGYFKKIEGKKKEEVAELLLELTYSMLNT</sequence>
<dbReference type="EC" id="4.1.1.36" evidence="3"/>
<comment type="similarity">
    <text evidence="3">In the N-terminal section; belongs to the HFCD (homo-oligomeric flavin containing Cys decarboxylase) superfamily.</text>
</comment>
<dbReference type="GO" id="GO:0004632">
    <property type="term" value="F:phosphopantothenate--cysteine ligase activity"/>
    <property type="evidence" value="ECO:0007669"/>
    <property type="project" value="UniProtKB-UniRule"/>
</dbReference>
<keyword evidence="3" id="KW-0285">Flavoprotein</keyword>
<dbReference type="Pfam" id="PF02441">
    <property type="entry name" value="Flavoprotein"/>
    <property type="match status" value="1"/>
</dbReference>
<dbReference type="EMBL" id="DQVM01000110">
    <property type="protein sequence ID" value="HIQ30034.1"/>
    <property type="molecule type" value="Genomic_DNA"/>
</dbReference>
<evidence type="ECO:0000259" key="4">
    <source>
        <dbReference type="Pfam" id="PF02441"/>
    </source>
</evidence>
<reference evidence="6" key="1">
    <citation type="journal article" date="2020" name="ISME J.">
        <title>Gammaproteobacteria mediating utilization of methyl-, sulfur- and petroleum organic compounds in deep ocean hydrothermal plumes.</title>
        <authorList>
            <person name="Zhou Z."/>
            <person name="Liu Y."/>
            <person name="Pan J."/>
            <person name="Cron B.R."/>
            <person name="Toner B.M."/>
            <person name="Anantharaman K."/>
            <person name="Breier J.A."/>
            <person name="Dick G.J."/>
            <person name="Li M."/>
        </authorList>
    </citation>
    <scope>NUCLEOTIDE SEQUENCE</scope>
    <source>
        <strain evidence="6">SZUA-1515</strain>
    </source>
</reference>
<keyword evidence="3" id="KW-0288">FMN</keyword>
<dbReference type="GO" id="GO:0046872">
    <property type="term" value="F:metal ion binding"/>
    <property type="evidence" value="ECO:0007669"/>
    <property type="project" value="UniProtKB-KW"/>
</dbReference>
<proteinExistence type="inferred from homology"/>
<comment type="function">
    <text evidence="3">Catalyzes two sequential steps in the biosynthesis of coenzyme A. In the first step cysteine is conjugated to 4'-phosphopantothenate to form 4-phosphopantothenoylcysteine. In the second step the latter compound is decarboxylated to form 4'-phosphopantotheine.</text>
</comment>
<keyword evidence="3" id="KW-0479">Metal-binding</keyword>
<dbReference type="InterPro" id="IPR035929">
    <property type="entry name" value="CoaB-like_sf"/>
</dbReference>
<dbReference type="AlphaFoldDB" id="A0A833EC96"/>
<dbReference type="PANTHER" id="PTHR14359:SF6">
    <property type="entry name" value="PHOSPHOPANTOTHENOYLCYSTEINE DECARBOXYLASE"/>
    <property type="match status" value="1"/>
</dbReference>
<feature type="binding site" evidence="3">
    <location>
        <position position="300"/>
    </location>
    <ligand>
        <name>CTP</name>
        <dbReference type="ChEBI" id="CHEBI:37563"/>
    </ligand>
</feature>
<organism evidence="6 7">
    <name type="scientific">Caldiarchaeum subterraneum</name>
    <dbReference type="NCBI Taxonomy" id="311458"/>
    <lineage>
        <taxon>Archaea</taxon>
        <taxon>Nitrososphaerota</taxon>
        <taxon>Candidatus Caldarchaeales</taxon>
        <taxon>Candidatus Caldarchaeaceae</taxon>
        <taxon>Candidatus Caldarchaeum</taxon>
    </lineage>
</organism>
<dbReference type="GO" id="GO:0015941">
    <property type="term" value="P:pantothenate catabolic process"/>
    <property type="evidence" value="ECO:0007669"/>
    <property type="project" value="InterPro"/>
</dbReference>